<dbReference type="Pfam" id="PF18368">
    <property type="entry name" value="Ig_GlcNase"/>
    <property type="match status" value="1"/>
</dbReference>
<evidence type="ECO:0000259" key="6">
    <source>
        <dbReference type="Pfam" id="PF18368"/>
    </source>
</evidence>
<protein>
    <submittedName>
        <fullName evidence="8">Glycoside hydrolase superfamily</fullName>
    </submittedName>
</protein>
<evidence type="ECO:0000313" key="8">
    <source>
        <dbReference type="EMBL" id="KAL2869117.1"/>
    </source>
</evidence>
<comment type="caution">
    <text evidence="8">The sequence shown here is derived from an EMBL/GenBank/DDBJ whole genome shotgun (WGS) entry which is preliminary data.</text>
</comment>
<sequence length="883" mass="98944">MWPSSWTSVFLLPLAEALQSPGDRATIAGWHLQSTQAVNSNLTAWSLPHANVSSWYRVGPRATVLAGLIQSGVYNESDLFYSDHLADLRESDFQVPWLYREEFALPALPPNQHLFLITHGISSKADIFFNGIQIASSDFQRGSYVGVSYDLTPHVFVGSNAVLIKAYPTNYHEDLALGWVDWNPHPPDSGMGVWRAVELQLTGPVSISSPRITTNFSSSETGESTAVIIKFKADVKNHGEFSTDVVIMGAILSPDLSRRIDLAQHVQLPPYSNSTVSLKTTLNDAQIWWPAAWGPQPLYQLSLNVSLLSGAISDIAPSARFGIRNVASTLNANNDVEYTINGHRFQVRGAGYAPDIFLRFDIERVEYIFQYVLDMGLNTIRLEGKQEHPAFFELADRMGLMVMAGWECCDKWEAWTYNEEAPGAQWHDEDYIAAYESMVHEAEMMQLHPSLLAFLVGSDYWPDERATQFYLSALHRMDWPNPIIASASKRGHPSQLPESGMKMDGPYDWVPPNYWYGKLFGAAFGFGSEQGAGVGTPELPSLQSFLSPSDLKTLWSNLNGGQYHLSPEGSDFHDRKIYNTALSRRYGSPQSLEDYIYKAQIMDYEATRAEFEAFAARQNASHQATGVIYWMLNSAWPSLHWQLLPYDLRPAGAYFGTKVASRLEHVVHDYESRSVYLINHSLESSGTRRILVDLVGVNGTQLLRREATAETVPLASKKVLSLLEIPTLLSGNIAFLRLVLTDDLNTILSRNIYWVSTQNDILDWDRSNWYTTPVTTYANFTALGQMQVVKLEATAAPINNALVNLTSIEVTLENQADVPAFFIRLAVVDPSTREELTPVFWSDNYVTLFPRERLNLTVNVRATEGWMVTMRVAHGEEQVIGRG</sequence>
<proteinExistence type="inferred from homology"/>
<dbReference type="Gene3D" id="3.20.20.80">
    <property type="entry name" value="Glycosidases"/>
    <property type="match status" value="1"/>
</dbReference>
<feature type="domain" description="Beta-mannosidase-like galactose-binding" evidence="7">
    <location>
        <begin position="45"/>
        <end position="168"/>
    </location>
</feature>
<dbReference type="InterPro" id="IPR036156">
    <property type="entry name" value="Beta-gal/glucu_dom_sf"/>
</dbReference>
<dbReference type="InterPro" id="IPR008979">
    <property type="entry name" value="Galactose-bd-like_sf"/>
</dbReference>
<keyword evidence="3" id="KW-0326">Glycosidase</keyword>
<reference evidence="8 9" key="1">
    <citation type="submission" date="2024-07" db="EMBL/GenBank/DDBJ databases">
        <title>Section-level genome sequencing and comparative genomics of Aspergillus sections Usti and Cavernicolus.</title>
        <authorList>
            <consortium name="Lawrence Berkeley National Laboratory"/>
            <person name="Nybo J.L."/>
            <person name="Vesth T.C."/>
            <person name="Theobald S."/>
            <person name="Frisvad J.C."/>
            <person name="Larsen T.O."/>
            <person name="Kjaerboelling I."/>
            <person name="Rothschild-Mancinelli K."/>
            <person name="Lyhne E.K."/>
            <person name="Kogle M.E."/>
            <person name="Barry K."/>
            <person name="Clum A."/>
            <person name="Na H."/>
            <person name="Ledsgaard L."/>
            <person name="Lin J."/>
            <person name="Lipzen A."/>
            <person name="Kuo A."/>
            <person name="Riley R."/>
            <person name="Mondo S."/>
            <person name="Labutti K."/>
            <person name="Haridas S."/>
            <person name="Pangalinan J."/>
            <person name="Salamov A.A."/>
            <person name="Simmons B.A."/>
            <person name="Magnuson J.K."/>
            <person name="Chen J."/>
            <person name="Drula E."/>
            <person name="Henrissat B."/>
            <person name="Wiebenga A."/>
            <person name="Lubbers R.J."/>
            <person name="Gomes A.C."/>
            <person name="Macurrencykelacurrency M.R."/>
            <person name="Stajich J."/>
            <person name="Grigoriev I.V."/>
            <person name="Mortensen U.H."/>
            <person name="De Vries R.P."/>
            <person name="Baker S.E."/>
            <person name="Andersen M.R."/>
        </authorList>
    </citation>
    <scope>NUCLEOTIDE SEQUENCE [LARGE SCALE GENOMIC DNA]</scope>
    <source>
        <strain evidence="8 9">CBS 449.75</strain>
    </source>
</reference>
<dbReference type="InterPro" id="IPR013783">
    <property type="entry name" value="Ig-like_fold"/>
</dbReference>
<accession>A0ABR4LXK0</accession>
<feature type="chain" id="PRO_5046813592" evidence="4">
    <location>
        <begin position="18"/>
        <end position="883"/>
    </location>
</feature>
<dbReference type="Gene3D" id="2.60.40.10">
    <property type="entry name" value="Immunoglobulins"/>
    <property type="match status" value="3"/>
</dbReference>
<dbReference type="EMBL" id="JBFXLQ010000011">
    <property type="protein sequence ID" value="KAL2869117.1"/>
    <property type="molecule type" value="Genomic_DNA"/>
</dbReference>
<evidence type="ECO:0000259" key="5">
    <source>
        <dbReference type="Pfam" id="PF00703"/>
    </source>
</evidence>
<gene>
    <name evidence="8" type="ORF">BJX67DRAFT_32660</name>
</gene>
<feature type="domain" description="Glycoside hydrolase family 2 immunoglobulin-like beta-sandwich" evidence="5">
    <location>
        <begin position="205"/>
        <end position="324"/>
    </location>
</feature>
<dbReference type="GeneID" id="98142501"/>
<dbReference type="Pfam" id="PF00703">
    <property type="entry name" value="Glyco_hydro_2"/>
    <property type="match status" value="1"/>
</dbReference>
<dbReference type="Gene3D" id="2.60.120.260">
    <property type="entry name" value="Galactose-binding domain-like"/>
    <property type="match status" value="1"/>
</dbReference>
<keyword evidence="4" id="KW-0732">Signal</keyword>
<feature type="signal peptide" evidence="4">
    <location>
        <begin position="1"/>
        <end position="17"/>
    </location>
</feature>
<evidence type="ECO:0000256" key="3">
    <source>
        <dbReference type="ARBA" id="ARBA00023295"/>
    </source>
</evidence>
<evidence type="ECO:0000313" key="9">
    <source>
        <dbReference type="Proteomes" id="UP001610432"/>
    </source>
</evidence>
<dbReference type="InterPro" id="IPR041351">
    <property type="entry name" value="Ig_GlcNase"/>
</dbReference>
<keyword evidence="2 8" id="KW-0378">Hydrolase</keyword>
<dbReference type="SUPFAM" id="SSF49785">
    <property type="entry name" value="Galactose-binding domain-like"/>
    <property type="match status" value="1"/>
</dbReference>
<name>A0ABR4LXK0_9EURO</name>
<dbReference type="InterPro" id="IPR006102">
    <property type="entry name" value="Ig-like_GH2"/>
</dbReference>
<evidence type="ECO:0000256" key="1">
    <source>
        <dbReference type="ARBA" id="ARBA00007401"/>
    </source>
</evidence>
<dbReference type="PANTHER" id="PTHR43536">
    <property type="entry name" value="MANNOSYLGLYCOPROTEIN ENDO-BETA-MANNOSIDASE"/>
    <property type="match status" value="1"/>
</dbReference>
<evidence type="ECO:0000256" key="4">
    <source>
        <dbReference type="SAM" id="SignalP"/>
    </source>
</evidence>
<dbReference type="SUPFAM" id="SSF51445">
    <property type="entry name" value="(Trans)glycosidases"/>
    <property type="match status" value="1"/>
</dbReference>
<keyword evidence="9" id="KW-1185">Reference proteome</keyword>
<dbReference type="Pfam" id="PF22666">
    <property type="entry name" value="Glyco_hydro_2_N2"/>
    <property type="match status" value="1"/>
</dbReference>
<dbReference type="PANTHER" id="PTHR43536:SF1">
    <property type="entry name" value="MANNOSYLGLYCOPROTEIN ENDO-BETA-MANNOSIDASE"/>
    <property type="match status" value="1"/>
</dbReference>
<evidence type="ECO:0000256" key="2">
    <source>
        <dbReference type="ARBA" id="ARBA00022801"/>
    </source>
</evidence>
<dbReference type="Proteomes" id="UP001610432">
    <property type="component" value="Unassembled WGS sequence"/>
</dbReference>
<comment type="similarity">
    <text evidence="1">Belongs to the glycosyl hydrolase 2 family.</text>
</comment>
<dbReference type="InterPro" id="IPR054593">
    <property type="entry name" value="Beta-mannosidase-like_N2"/>
</dbReference>
<organism evidence="8 9">
    <name type="scientific">Aspergillus lucknowensis</name>
    <dbReference type="NCBI Taxonomy" id="176173"/>
    <lineage>
        <taxon>Eukaryota</taxon>
        <taxon>Fungi</taxon>
        <taxon>Dikarya</taxon>
        <taxon>Ascomycota</taxon>
        <taxon>Pezizomycotina</taxon>
        <taxon>Eurotiomycetes</taxon>
        <taxon>Eurotiomycetidae</taxon>
        <taxon>Eurotiales</taxon>
        <taxon>Aspergillaceae</taxon>
        <taxon>Aspergillus</taxon>
        <taxon>Aspergillus subgen. Nidulantes</taxon>
    </lineage>
</organism>
<dbReference type="SUPFAM" id="SSF49303">
    <property type="entry name" value="beta-Galactosidase/glucuronidase domain"/>
    <property type="match status" value="3"/>
</dbReference>
<evidence type="ECO:0000259" key="7">
    <source>
        <dbReference type="Pfam" id="PF22666"/>
    </source>
</evidence>
<dbReference type="InterPro" id="IPR017853">
    <property type="entry name" value="GH"/>
</dbReference>
<dbReference type="GO" id="GO:0016787">
    <property type="term" value="F:hydrolase activity"/>
    <property type="evidence" value="ECO:0007669"/>
    <property type="project" value="UniProtKB-KW"/>
</dbReference>
<dbReference type="RefSeq" id="XP_070888096.1">
    <property type="nucleotide sequence ID" value="XM_071027429.1"/>
</dbReference>
<dbReference type="InterPro" id="IPR043534">
    <property type="entry name" value="EBDG/EBM"/>
</dbReference>
<feature type="domain" description="Exo-beta-D-glucosaminidase Ig-fold" evidence="6">
    <location>
        <begin position="769"/>
        <end position="867"/>
    </location>
</feature>